<dbReference type="CDD" id="cd12087">
    <property type="entry name" value="TM_EGFR-like"/>
    <property type="match status" value="1"/>
</dbReference>
<feature type="region of interest" description="Disordered" evidence="1">
    <location>
        <begin position="1"/>
        <end position="127"/>
    </location>
</feature>
<proteinExistence type="predicted"/>
<keyword evidence="2" id="KW-0472">Membrane</keyword>
<reference evidence="3" key="1">
    <citation type="submission" date="2022-07" db="EMBL/GenBank/DDBJ databases">
        <title>Genome Sequence of Physisporinus lineatus.</title>
        <authorList>
            <person name="Buettner E."/>
        </authorList>
    </citation>
    <scope>NUCLEOTIDE SEQUENCE</scope>
    <source>
        <strain evidence="3">VT162</strain>
    </source>
</reference>
<keyword evidence="2" id="KW-1133">Transmembrane helix</keyword>
<feature type="transmembrane region" description="Helical" evidence="2">
    <location>
        <begin position="165"/>
        <end position="186"/>
    </location>
</feature>
<keyword evidence="2" id="KW-0812">Transmembrane</keyword>
<evidence type="ECO:0000313" key="3">
    <source>
        <dbReference type="EMBL" id="KAJ3480321.1"/>
    </source>
</evidence>
<keyword evidence="4" id="KW-1185">Reference proteome</keyword>
<dbReference type="AlphaFoldDB" id="A0AAD5UXK8"/>
<organism evidence="3 4">
    <name type="scientific">Meripilus lineatus</name>
    <dbReference type="NCBI Taxonomy" id="2056292"/>
    <lineage>
        <taxon>Eukaryota</taxon>
        <taxon>Fungi</taxon>
        <taxon>Dikarya</taxon>
        <taxon>Basidiomycota</taxon>
        <taxon>Agaricomycotina</taxon>
        <taxon>Agaricomycetes</taxon>
        <taxon>Polyporales</taxon>
        <taxon>Meripilaceae</taxon>
        <taxon>Meripilus</taxon>
    </lineage>
</organism>
<evidence type="ECO:0000313" key="4">
    <source>
        <dbReference type="Proteomes" id="UP001212997"/>
    </source>
</evidence>
<feature type="compositionally biased region" description="Polar residues" evidence="1">
    <location>
        <begin position="93"/>
        <end position="106"/>
    </location>
</feature>
<evidence type="ECO:0000256" key="2">
    <source>
        <dbReference type="SAM" id="Phobius"/>
    </source>
</evidence>
<gene>
    <name evidence="3" type="ORF">NLI96_g8433</name>
</gene>
<dbReference type="EMBL" id="JANAWD010000382">
    <property type="protein sequence ID" value="KAJ3480321.1"/>
    <property type="molecule type" value="Genomic_DNA"/>
</dbReference>
<name>A0AAD5UXK8_9APHY</name>
<feature type="compositionally biased region" description="Polar residues" evidence="1">
    <location>
        <begin position="25"/>
        <end position="46"/>
    </location>
</feature>
<protein>
    <recommendedName>
        <fullName evidence="5">Mid2 domain-containing protein</fullName>
    </recommendedName>
</protein>
<comment type="caution">
    <text evidence="3">The sequence shown here is derived from an EMBL/GenBank/DDBJ whole genome shotgun (WGS) entry which is preliminary data.</text>
</comment>
<dbReference type="Proteomes" id="UP001212997">
    <property type="component" value="Unassembled WGS sequence"/>
</dbReference>
<feature type="compositionally biased region" description="Polar residues" evidence="1">
    <location>
        <begin position="113"/>
        <end position="127"/>
    </location>
</feature>
<sequence>MPSFRNPVPVCCNPRQVDPSGSEDGASSTTGTISQIVTNPTATDSLPSATTPPGSTTPAQSSPASSVVPTMHRPDSQSPTPSSTPESQNETSASPSQSDNEPSHSTKPLLPSNPLSEGPGSNFSFPIPDSVTTYTSVAPISSGSSPSSPSAVTAVRSTSSKAGPIAGGVIGGLILLALIVLGAFLWRRRRNRRRIAPSAEFMHHNRLTPSLSHSPAVPLTGSYTDTEDDPPPPFTRGSYNDPVLEKVSAAQAQREMYAATGSPRGIGSGTSVGMGMGKGNTAGSYNLSPFRDDVLVMSSVHTSASVGSPLRNITPDL</sequence>
<feature type="compositionally biased region" description="Low complexity" evidence="1">
    <location>
        <begin position="47"/>
        <end position="92"/>
    </location>
</feature>
<evidence type="ECO:0008006" key="5">
    <source>
        <dbReference type="Google" id="ProtNLM"/>
    </source>
</evidence>
<evidence type="ECO:0000256" key="1">
    <source>
        <dbReference type="SAM" id="MobiDB-lite"/>
    </source>
</evidence>
<accession>A0AAD5UXK8</accession>